<dbReference type="PANTHER" id="PTHR36617">
    <property type="entry name" value="PROTEIN, PUTATIVE-RELATED"/>
    <property type="match status" value="1"/>
</dbReference>
<reference evidence="1" key="2">
    <citation type="submission" date="2021-12" db="EMBL/GenBank/DDBJ databases">
        <title>Resequencing data analysis of finger millet.</title>
        <authorList>
            <person name="Hatakeyama M."/>
            <person name="Aluri S."/>
            <person name="Balachadran M.T."/>
            <person name="Sivarajan S.R."/>
            <person name="Poveda L."/>
            <person name="Shimizu-Inatsugi R."/>
            <person name="Schlapbach R."/>
            <person name="Sreeman S.M."/>
            <person name="Shimizu K.K."/>
        </authorList>
    </citation>
    <scope>NUCLEOTIDE SEQUENCE</scope>
</reference>
<dbReference type="AlphaFoldDB" id="A0AAV5C0Y4"/>
<proteinExistence type="predicted"/>
<reference evidence="1" key="1">
    <citation type="journal article" date="2018" name="DNA Res.">
        <title>Multiple hybrid de novo genome assembly of finger millet, an orphan allotetraploid crop.</title>
        <authorList>
            <person name="Hatakeyama M."/>
            <person name="Aluri S."/>
            <person name="Balachadran M.T."/>
            <person name="Sivarajan S.R."/>
            <person name="Patrignani A."/>
            <person name="Gruter S."/>
            <person name="Poveda L."/>
            <person name="Shimizu-Inatsugi R."/>
            <person name="Baeten J."/>
            <person name="Francoijs K.J."/>
            <person name="Nataraja K.N."/>
            <person name="Reddy Y.A.N."/>
            <person name="Phadnis S."/>
            <person name="Ravikumar R.L."/>
            <person name="Schlapbach R."/>
            <person name="Sreeman S.M."/>
            <person name="Shimizu K.K."/>
        </authorList>
    </citation>
    <scope>NUCLEOTIDE SEQUENCE</scope>
</reference>
<evidence type="ECO:0000313" key="1">
    <source>
        <dbReference type="EMBL" id="GJM91585.1"/>
    </source>
</evidence>
<organism evidence="1 2">
    <name type="scientific">Eleusine coracana subsp. coracana</name>
    <dbReference type="NCBI Taxonomy" id="191504"/>
    <lineage>
        <taxon>Eukaryota</taxon>
        <taxon>Viridiplantae</taxon>
        <taxon>Streptophyta</taxon>
        <taxon>Embryophyta</taxon>
        <taxon>Tracheophyta</taxon>
        <taxon>Spermatophyta</taxon>
        <taxon>Magnoliopsida</taxon>
        <taxon>Liliopsida</taxon>
        <taxon>Poales</taxon>
        <taxon>Poaceae</taxon>
        <taxon>PACMAD clade</taxon>
        <taxon>Chloridoideae</taxon>
        <taxon>Cynodonteae</taxon>
        <taxon>Eleusininae</taxon>
        <taxon>Eleusine</taxon>
    </lineage>
</organism>
<dbReference type="Proteomes" id="UP001054889">
    <property type="component" value="Unassembled WGS sequence"/>
</dbReference>
<sequence length="226" mass="25619">MVATIIYHAMALDLPPWAIKAMEKIMRNYIWRGRKEANGGHCMIAWPKVARPKELGGLGVADLKRLGCALRVRWLWLKKTEPDKPWTSFALQMDSWVEALFSMAVTTEVGDGTNTLFWKDRWLLGQRIEDLAPLIFSMVPKRIANKRTVAKALHNFRWTGGIHGEATPQVIGQVLQLCNIISDTHLQIGVQDTHIWRLSSSGQYTAQSAYETLFQGSTSFGPWEKI</sequence>
<keyword evidence="2" id="KW-1185">Reference proteome</keyword>
<dbReference type="PANTHER" id="PTHR36617:SF17">
    <property type="entry name" value="OS01G0114800 PROTEIN"/>
    <property type="match status" value="1"/>
</dbReference>
<dbReference type="EMBL" id="BQKI01000003">
    <property type="protein sequence ID" value="GJM91585.1"/>
    <property type="molecule type" value="Genomic_DNA"/>
</dbReference>
<name>A0AAV5C0Y4_ELECO</name>
<comment type="caution">
    <text evidence="1">The sequence shown here is derived from an EMBL/GenBank/DDBJ whole genome shotgun (WGS) entry which is preliminary data.</text>
</comment>
<gene>
    <name evidence="1" type="primary">ga07971</name>
    <name evidence="1" type="ORF">PR202_ga07971</name>
</gene>
<accession>A0AAV5C0Y4</accession>
<protein>
    <submittedName>
        <fullName evidence="1">Uncharacterized protein</fullName>
    </submittedName>
</protein>
<evidence type="ECO:0000313" key="2">
    <source>
        <dbReference type="Proteomes" id="UP001054889"/>
    </source>
</evidence>